<accession>A0A6M5YQQ7</accession>
<proteinExistence type="predicted"/>
<dbReference type="AlphaFoldDB" id="A0A6M5YQQ7"/>
<feature type="chain" id="PRO_5026944978" description="Peptidase A2 domain-containing protein" evidence="1">
    <location>
        <begin position="24"/>
        <end position="591"/>
    </location>
</feature>
<dbReference type="Gene3D" id="2.40.70.10">
    <property type="entry name" value="Acid Proteases"/>
    <property type="match status" value="2"/>
</dbReference>
<keyword evidence="3" id="KW-1185">Reference proteome</keyword>
<dbReference type="RefSeq" id="WP_171471982.1">
    <property type="nucleotide sequence ID" value="NZ_CP053452.2"/>
</dbReference>
<feature type="signal peptide" evidence="1">
    <location>
        <begin position="1"/>
        <end position="23"/>
    </location>
</feature>
<dbReference type="KEGG" id="ftj:FTUN_3944"/>
<protein>
    <recommendedName>
        <fullName evidence="4">Peptidase A2 domain-containing protein</fullName>
    </recommendedName>
</protein>
<keyword evidence="1" id="KW-0732">Signal</keyword>
<sequence length="591" mass="63362">MARPIRRWPVVLLAGLLAPPVGAEDRPPAKPAAPADARRAALARAGYTHVPLALDPRRLGLFVDGAVGAEKVKFFLDSGFRETFLDLKLAKRLKLELGAEAASVGVGAERLVGRRTYVSGLTIGTYDTRKDWPNVAAQAADLSGFSNAPGGVLGMGVLEPWAAVADFPARSLYLRPPLATAWPRLAGTWAVTSWQEDGAARKFDPEAPPTLTFADRRLKLTDGAKIREYPIRFGPNDAGDYLLLMDPKDEGKPDPGFVGGGRVKVKDGAMTACLCLRPEKASDIPTEFAAPKGSRCVLLELKHTAPDARKPPPDPLRDLLLKDGYTAVRLDREPDGKRVAAARIGRHDLRLMVDTGTSFSAFDTAGLDKWGAERMGGTVGEGLAGKVKAENVNLRGLMIGEYDTRRAWAVVCGVGVDLAGLNKARAEQKLPPIQGLLGTLDLLNGSAVIDFGTNTLYLRPVKETVGPQLEGKWVGATWEFDGNRGQYKPGDAAIEFKGGRVRLTDPSGGTTEWGFHLADEGDQYRIGLFDPKADKLADGFTAYPGGGLFKLTGDTLTVVTPRPGAREVKEPTEVAAPKGSGLMLVEYKRAK</sequence>
<reference evidence="3" key="1">
    <citation type="submission" date="2020-05" db="EMBL/GenBank/DDBJ databases">
        <title>Frigoriglobus tundricola gen. nov., sp. nov., a psychrotolerant cellulolytic planctomycete of the family Gemmataceae with two divergent copies of 16S rRNA gene.</title>
        <authorList>
            <person name="Kulichevskaya I.S."/>
            <person name="Ivanova A.A."/>
            <person name="Naumoff D.G."/>
            <person name="Beletsky A.V."/>
            <person name="Rijpstra W.I.C."/>
            <person name="Sinninghe Damste J.S."/>
            <person name="Mardanov A.V."/>
            <person name="Ravin N.V."/>
            <person name="Dedysh S.N."/>
        </authorList>
    </citation>
    <scope>NUCLEOTIDE SEQUENCE [LARGE SCALE GENOMIC DNA]</scope>
    <source>
        <strain evidence="3">PL17</strain>
    </source>
</reference>
<evidence type="ECO:0000313" key="2">
    <source>
        <dbReference type="EMBL" id="QJW96387.1"/>
    </source>
</evidence>
<evidence type="ECO:0000256" key="1">
    <source>
        <dbReference type="SAM" id="SignalP"/>
    </source>
</evidence>
<dbReference type="EMBL" id="CP053452">
    <property type="protein sequence ID" value="QJW96387.1"/>
    <property type="molecule type" value="Genomic_DNA"/>
</dbReference>
<evidence type="ECO:0000313" key="3">
    <source>
        <dbReference type="Proteomes" id="UP000503447"/>
    </source>
</evidence>
<name>A0A6M5YQQ7_9BACT</name>
<gene>
    <name evidence="2" type="ORF">FTUN_3944</name>
</gene>
<organism evidence="2 3">
    <name type="scientific">Frigoriglobus tundricola</name>
    <dbReference type="NCBI Taxonomy" id="2774151"/>
    <lineage>
        <taxon>Bacteria</taxon>
        <taxon>Pseudomonadati</taxon>
        <taxon>Planctomycetota</taxon>
        <taxon>Planctomycetia</taxon>
        <taxon>Gemmatales</taxon>
        <taxon>Gemmataceae</taxon>
        <taxon>Frigoriglobus</taxon>
    </lineage>
</organism>
<evidence type="ECO:0008006" key="4">
    <source>
        <dbReference type="Google" id="ProtNLM"/>
    </source>
</evidence>
<dbReference type="Proteomes" id="UP000503447">
    <property type="component" value="Chromosome"/>
</dbReference>
<dbReference type="InterPro" id="IPR021109">
    <property type="entry name" value="Peptidase_aspartic_dom_sf"/>
</dbReference>